<evidence type="ECO:0000256" key="6">
    <source>
        <dbReference type="ARBA" id="ARBA00023004"/>
    </source>
</evidence>
<dbReference type="InterPro" id="IPR020612">
    <property type="entry name" value="Methylthiotransferase_CS"/>
</dbReference>
<evidence type="ECO:0000256" key="5">
    <source>
        <dbReference type="ARBA" id="ARBA00022723"/>
    </source>
</evidence>
<dbReference type="PROSITE" id="PS01278">
    <property type="entry name" value="MTTASE_RADICAL"/>
    <property type="match status" value="1"/>
</dbReference>
<evidence type="ECO:0000256" key="8">
    <source>
        <dbReference type="ARBA" id="ARBA00053923"/>
    </source>
</evidence>
<comment type="function">
    <text evidence="8">Potential regulator of CDK5 activity.</text>
</comment>
<dbReference type="InterPro" id="IPR058240">
    <property type="entry name" value="rSAM_sf"/>
</dbReference>
<organism evidence="13 14">
    <name type="scientific">Hypsibius exemplaris</name>
    <name type="common">Freshwater tardigrade</name>
    <dbReference type="NCBI Taxonomy" id="2072580"/>
    <lineage>
        <taxon>Eukaryota</taxon>
        <taxon>Metazoa</taxon>
        <taxon>Ecdysozoa</taxon>
        <taxon>Tardigrada</taxon>
        <taxon>Eutardigrada</taxon>
        <taxon>Parachela</taxon>
        <taxon>Hypsibioidea</taxon>
        <taxon>Hypsibiidae</taxon>
        <taxon>Hypsibius</taxon>
    </lineage>
</organism>
<evidence type="ECO:0000256" key="7">
    <source>
        <dbReference type="ARBA" id="ARBA00023014"/>
    </source>
</evidence>
<gene>
    <name evidence="13" type="ORF">BV898_06600</name>
</gene>
<dbReference type="GO" id="GO:0051539">
    <property type="term" value="F:4 iron, 4 sulfur cluster binding"/>
    <property type="evidence" value="ECO:0007669"/>
    <property type="project" value="UniProtKB-KW"/>
</dbReference>
<keyword evidence="4" id="KW-0949">S-adenosyl-L-methionine</keyword>
<evidence type="ECO:0000256" key="9">
    <source>
        <dbReference type="ARBA" id="ARBA00074452"/>
    </source>
</evidence>
<dbReference type="InterPro" id="IPR006463">
    <property type="entry name" value="MiaB_methiolase"/>
</dbReference>
<protein>
    <recommendedName>
        <fullName evidence="9">CDK5RAP1-like protein</fullName>
    </recommendedName>
</protein>
<keyword evidence="6" id="KW-0408">Iron</keyword>
<dbReference type="InterPro" id="IPR013848">
    <property type="entry name" value="Methylthiotransferase_N"/>
</dbReference>
<evidence type="ECO:0000256" key="1">
    <source>
        <dbReference type="ARBA" id="ARBA00001966"/>
    </source>
</evidence>
<keyword evidence="3" id="KW-0004">4Fe-4S</keyword>
<dbReference type="InterPro" id="IPR005839">
    <property type="entry name" value="Methylthiotransferase"/>
</dbReference>
<feature type="domain" description="MTTase N-terminal" evidence="11">
    <location>
        <begin position="31"/>
        <end position="152"/>
    </location>
</feature>
<evidence type="ECO:0000256" key="3">
    <source>
        <dbReference type="ARBA" id="ARBA00022485"/>
    </source>
</evidence>
<sequence>MLLVTRSYFIGRTAFPAVNATSLDSATRVSPKVFFEIHGCQMNSSDAEVAWSVLRSAGYEKVDNPAQASAVLILTCAIRDSAEQKIWDRLEFYKRLRKRAVKGGLVAPKIGLLGCMAERLKEKIIDREQLVDLVAGPDSYRDLPQLLEKTASGQSAVNVLLSKEETYADILPVQLTDSSCTAFVSIQRGCDNFCSFCIVPFVRGKERSRPIRSLIEEVKSLAARGIREVTLLGQNVNSYRDLSETVAVTYRDLSETVAVTYRDLSETVTVGISPQQGTPATGNSARGFRSIYKPKVGGLRFVDLLERISDIDPELRIRFQSPHPKDFPDEVLHLIRERPSICKQIHLPAQSGSTSVLKAMRRGYTREAYLDLVHQIRSIIPDVAFTSDFIAGFCGETEDDHKETLQLLREVKYGVIFAFPYSMRENTSAQKRLADDVPQEVKNRRFQELTATFRELALTINKGRIGTRQLVLVEGDSKRSAEFMQGRADCGTKVIFPKVSPANQTEERRSPKPGEYWEVEIHDASSQVLHGTVVRLSSVRQFTAMPAHSALRTAHCV</sequence>
<reference evidence="14" key="1">
    <citation type="submission" date="2017-01" db="EMBL/GenBank/DDBJ databases">
        <title>Comparative genomics of anhydrobiosis in the tardigrade Hypsibius dujardini.</title>
        <authorList>
            <person name="Yoshida Y."/>
            <person name="Koutsovoulos G."/>
            <person name="Laetsch D."/>
            <person name="Stevens L."/>
            <person name="Kumar S."/>
            <person name="Horikawa D."/>
            <person name="Ishino K."/>
            <person name="Komine S."/>
            <person name="Tomita M."/>
            <person name="Blaxter M."/>
            <person name="Arakawa K."/>
        </authorList>
    </citation>
    <scope>NUCLEOTIDE SEQUENCE [LARGE SCALE GENOMIC DNA]</scope>
    <source>
        <strain evidence="14">Z151</strain>
    </source>
</reference>
<dbReference type="PANTHER" id="PTHR43020:SF2">
    <property type="entry name" value="MITOCHONDRIAL TRNA METHYLTHIOTRANSFERASE CDK5RAP1"/>
    <property type="match status" value="1"/>
</dbReference>
<dbReference type="Gene3D" id="3.80.30.20">
    <property type="entry name" value="tm_1862 like domain"/>
    <property type="match status" value="1"/>
</dbReference>
<dbReference type="GO" id="GO:0005829">
    <property type="term" value="C:cytosol"/>
    <property type="evidence" value="ECO:0007669"/>
    <property type="project" value="TreeGrafter"/>
</dbReference>
<feature type="domain" description="TRAM" evidence="10">
    <location>
        <begin position="462"/>
        <end position="535"/>
    </location>
</feature>
<dbReference type="PROSITE" id="PS51918">
    <property type="entry name" value="RADICAL_SAM"/>
    <property type="match status" value="1"/>
</dbReference>
<evidence type="ECO:0000313" key="13">
    <source>
        <dbReference type="EMBL" id="OQV19367.1"/>
    </source>
</evidence>
<dbReference type="SFLD" id="SFLDG01061">
    <property type="entry name" value="methylthiotransferase"/>
    <property type="match status" value="1"/>
</dbReference>
<dbReference type="Gene3D" id="3.40.50.12160">
    <property type="entry name" value="Methylthiotransferase, N-terminal domain"/>
    <property type="match status" value="1"/>
</dbReference>
<evidence type="ECO:0000259" key="12">
    <source>
        <dbReference type="PROSITE" id="PS51918"/>
    </source>
</evidence>
<dbReference type="SMART" id="SM00729">
    <property type="entry name" value="Elp3"/>
    <property type="match status" value="1"/>
</dbReference>
<dbReference type="FunFam" id="3.40.50.12160:FF:000003">
    <property type="entry name" value="CDK5 regulatory subunit-associated protein 1"/>
    <property type="match status" value="1"/>
</dbReference>
<dbReference type="GO" id="GO:0080090">
    <property type="term" value="P:regulation of primary metabolic process"/>
    <property type="evidence" value="ECO:0007669"/>
    <property type="project" value="UniProtKB-ARBA"/>
</dbReference>
<proteinExistence type="inferred from homology"/>
<keyword evidence="14" id="KW-1185">Reference proteome</keyword>
<dbReference type="FunFam" id="3.80.30.20:FF:000003">
    <property type="entry name" value="CDK5 regulatory subunit-associated protein 1"/>
    <property type="match status" value="1"/>
</dbReference>
<dbReference type="InterPro" id="IPR002792">
    <property type="entry name" value="TRAM_dom"/>
</dbReference>
<dbReference type="InterPro" id="IPR007197">
    <property type="entry name" value="rSAM"/>
</dbReference>
<dbReference type="InterPro" id="IPR006638">
    <property type="entry name" value="Elp3/MiaA/NifB-like_rSAM"/>
</dbReference>
<evidence type="ECO:0000259" key="11">
    <source>
        <dbReference type="PROSITE" id="PS51449"/>
    </source>
</evidence>
<dbReference type="InterPro" id="IPR023404">
    <property type="entry name" value="rSAM_horseshoe"/>
</dbReference>
<dbReference type="GO" id="GO:0046872">
    <property type="term" value="F:metal ion binding"/>
    <property type="evidence" value="ECO:0007669"/>
    <property type="project" value="UniProtKB-KW"/>
</dbReference>
<dbReference type="OrthoDB" id="190098at2759"/>
<evidence type="ECO:0000313" key="14">
    <source>
        <dbReference type="Proteomes" id="UP000192578"/>
    </source>
</evidence>
<dbReference type="SFLD" id="SFLDF00273">
    <property type="entry name" value="(dimethylallyl)adenosine_tRNA"/>
    <property type="match status" value="1"/>
</dbReference>
<evidence type="ECO:0000256" key="4">
    <source>
        <dbReference type="ARBA" id="ARBA00022691"/>
    </source>
</evidence>
<dbReference type="SFLD" id="SFLDF00413">
    <property type="entry name" value="CDK5RAP1"/>
    <property type="match status" value="1"/>
</dbReference>
<comment type="similarity">
    <text evidence="2">Belongs to the methylthiotransferase family. MiaB subfamily.</text>
</comment>
<dbReference type="PROSITE" id="PS51449">
    <property type="entry name" value="MTTASE_N"/>
    <property type="match status" value="1"/>
</dbReference>
<dbReference type="SUPFAM" id="SSF102114">
    <property type="entry name" value="Radical SAM enzymes"/>
    <property type="match status" value="1"/>
</dbReference>
<dbReference type="Proteomes" id="UP000192578">
    <property type="component" value="Unassembled WGS sequence"/>
</dbReference>
<dbReference type="PROSITE" id="PS50926">
    <property type="entry name" value="TRAM"/>
    <property type="match status" value="1"/>
</dbReference>
<dbReference type="InterPro" id="IPR038135">
    <property type="entry name" value="Methylthiotransferase_N_sf"/>
</dbReference>
<accession>A0A1W0WW49</accession>
<dbReference type="PANTHER" id="PTHR43020">
    <property type="entry name" value="CDK5 REGULATORY SUBUNIT-ASSOCIATED PROTEIN 1"/>
    <property type="match status" value="1"/>
</dbReference>
<evidence type="ECO:0000256" key="2">
    <source>
        <dbReference type="ARBA" id="ARBA00009815"/>
    </source>
</evidence>
<dbReference type="EMBL" id="MTYJ01000040">
    <property type="protein sequence ID" value="OQV19367.1"/>
    <property type="molecule type" value="Genomic_DNA"/>
</dbReference>
<name>A0A1W0WW49_HYPEX</name>
<dbReference type="GO" id="GO:0005739">
    <property type="term" value="C:mitochondrion"/>
    <property type="evidence" value="ECO:0007669"/>
    <property type="project" value="TreeGrafter"/>
</dbReference>
<evidence type="ECO:0000259" key="10">
    <source>
        <dbReference type="PROSITE" id="PS50926"/>
    </source>
</evidence>
<dbReference type="GO" id="GO:0060255">
    <property type="term" value="P:regulation of macromolecule metabolic process"/>
    <property type="evidence" value="ECO:0007669"/>
    <property type="project" value="UniProtKB-ARBA"/>
</dbReference>
<keyword evidence="7" id="KW-0411">Iron-sulfur</keyword>
<feature type="domain" description="Radical SAM core" evidence="12">
    <location>
        <begin position="176"/>
        <end position="461"/>
    </location>
</feature>
<keyword evidence="5" id="KW-0479">Metal-binding</keyword>
<dbReference type="AlphaFoldDB" id="A0A1W0WW49"/>
<dbReference type="Pfam" id="PF04055">
    <property type="entry name" value="Radical_SAM"/>
    <property type="match status" value="1"/>
</dbReference>
<dbReference type="Pfam" id="PF01938">
    <property type="entry name" value="TRAM"/>
    <property type="match status" value="1"/>
</dbReference>
<comment type="caution">
    <text evidence="13">The sequence shown here is derived from an EMBL/GenBank/DDBJ whole genome shotgun (WGS) entry which is preliminary data.</text>
</comment>
<dbReference type="SFLD" id="SFLDS00029">
    <property type="entry name" value="Radical_SAM"/>
    <property type="match status" value="1"/>
</dbReference>
<dbReference type="CDD" id="cd01335">
    <property type="entry name" value="Radical_SAM"/>
    <property type="match status" value="1"/>
</dbReference>
<dbReference type="GO" id="GO:0035597">
    <property type="term" value="F:tRNA-2-methylthio-N(6)-dimethylallyladenosine(37) synthase activity"/>
    <property type="evidence" value="ECO:0007669"/>
    <property type="project" value="TreeGrafter"/>
</dbReference>
<dbReference type="Pfam" id="PF00919">
    <property type="entry name" value="UPF0004"/>
    <property type="match status" value="1"/>
</dbReference>
<comment type="cofactor">
    <cofactor evidence="1">
        <name>[4Fe-4S] cluster</name>
        <dbReference type="ChEBI" id="CHEBI:49883"/>
    </cofactor>
</comment>